<keyword evidence="3" id="KW-1185">Reference proteome</keyword>
<dbReference type="Proteomes" id="UP001187531">
    <property type="component" value="Unassembled WGS sequence"/>
</dbReference>
<feature type="compositionally biased region" description="Basic and acidic residues" evidence="1">
    <location>
        <begin position="36"/>
        <end position="49"/>
    </location>
</feature>
<evidence type="ECO:0000256" key="1">
    <source>
        <dbReference type="SAM" id="MobiDB-lite"/>
    </source>
</evidence>
<reference evidence="2" key="1">
    <citation type="submission" date="2023-07" db="EMBL/GenBank/DDBJ databases">
        <title>Chromosome-level genome assembly of Artemia franciscana.</title>
        <authorList>
            <person name="Jo E."/>
        </authorList>
    </citation>
    <scope>NUCLEOTIDE SEQUENCE</scope>
    <source>
        <tissue evidence="2">Whole body</tissue>
    </source>
</reference>
<comment type="caution">
    <text evidence="2">The sequence shown here is derived from an EMBL/GenBank/DDBJ whole genome shotgun (WGS) entry which is preliminary data.</text>
</comment>
<evidence type="ECO:0000313" key="3">
    <source>
        <dbReference type="Proteomes" id="UP001187531"/>
    </source>
</evidence>
<proteinExistence type="predicted"/>
<name>A0AA88IF59_ARTSF</name>
<protein>
    <submittedName>
        <fullName evidence="2">Uncharacterized protein</fullName>
    </submittedName>
</protein>
<gene>
    <name evidence="2" type="ORF">QYM36_005291</name>
</gene>
<feature type="region of interest" description="Disordered" evidence="1">
    <location>
        <begin position="29"/>
        <end position="49"/>
    </location>
</feature>
<accession>A0AA88IF59</accession>
<evidence type="ECO:0000313" key="2">
    <source>
        <dbReference type="EMBL" id="KAK2719762.1"/>
    </source>
</evidence>
<dbReference type="EMBL" id="JAVRJZ010000008">
    <property type="protein sequence ID" value="KAK2719762.1"/>
    <property type="molecule type" value="Genomic_DNA"/>
</dbReference>
<sequence length="85" mass="9737">MEHRASQLRARLPSDVTLTPIKVRGVDQINASSIPSRRDSRPIRADESRSSTEEFVCRIIDNVRRELAISGEIDRRGYSKGTRWN</sequence>
<dbReference type="AlphaFoldDB" id="A0AA88IF59"/>
<organism evidence="2 3">
    <name type="scientific">Artemia franciscana</name>
    <name type="common">Brine shrimp</name>
    <name type="synonym">Artemia sanfranciscana</name>
    <dbReference type="NCBI Taxonomy" id="6661"/>
    <lineage>
        <taxon>Eukaryota</taxon>
        <taxon>Metazoa</taxon>
        <taxon>Ecdysozoa</taxon>
        <taxon>Arthropoda</taxon>
        <taxon>Crustacea</taxon>
        <taxon>Branchiopoda</taxon>
        <taxon>Anostraca</taxon>
        <taxon>Artemiidae</taxon>
        <taxon>Artemia</taxon>
    </lineage>
</organism>